<dbReference type="AlphaFoldDB" id="A0A2R6AAI2"/>
<evidence type="ECO:0000313" key="10">
    <source>
        <dbReference type="Proteomes" id="UP000240880"/>
    </source>
</evidence>
<feature type="transmembrane region" description="Helical" evidence="7">
    <location>
        <begin position="254"/>
        <end position="270"/>
    </location>
</feature>
<dbReference type="PROSITE" id="PS50928">
    <property type="entry name" value="ABC_TM1"/>
    <property type="match status" value="1"/>
</dbReference>
<dbReference type="InterPro" id="IPR025966">
    <property type="entry name" value="OppC_N"/>
</dbReference>
<evidence type="ECO:0000256" key="6">
    <source>
        <dbReference type="ARBA" id="ARBA00023136"/>
    </source>
</evidence>
<dbReference type="PANTHER" id="PTHR43386:SF1">
    <property type="entry name" value="D,D-DIPEPTIDE TRANSPORT SYSTEM PERMEASE PROTEIN DDPC-RELATED"/>
    <property type="match status" value="1"/>
</dbReference>
<dbReference type="PANTHER" id="PTHR43386">
    <property type="entry name" value="OLIGOPEPTIDE TRANSPORT SYSTEM PERMEASE PROTEIN APPC"/>
    <property type="match status" value="1"/>
</dbReference>
<feature type="transmembrane region" description="Helical" evidence="7">
    <location>
        <begin position="118"/>
        <end position="151"/>
    </location>
</feature>
<protein>
    <submittedName>
        <fullName evidence="9">Peptide ABC transporter permease</fullName>
    </submittedName>
</protein>
<evidence type="ECO:0000259" key="8">
    <source>
        <dbReference type="PROSITE" id="PS50928"/>
    </source>
</evidence>
<gene>
    <name evidence="9" type="ORF">B9Q01_05165</name>
</gene>
<comment type="subcellular location">
    <subcellularLocation>
        <location evidence="1 7">Cell membrane</location>
        <topology evidence="1 7">Multi-pass membrane protein</topology>
    </subcellularLocation>
</comment>
<comment type="similarity">
    <text evidence="7">Belongs to the binding-protein-dependent transport system permease family.</text>
</comment>
<feature type="domain" description="ABC transmembrane type-1" evidence="8">
    <location>
        <begin position="76"/>
        <end position="267"/>
    </location>
</feature>
<organism evidence="9 10">
    <name type="scientific">Candidatus Marsarchaeota G1 archaeon OSP_D</name>
    <dbReference type="NCBI Taxonomy" id="1978155"/>
    <lineage>
        <taxon>Archaea</taxon>
        <taxon>Candidatus Marsarchaeota</taxon>
        <taxon>Candidatus Marsarchaeota group 1</taxon>
    </lineage>
</organism>
<dbReference type="SUPFAM" id="SSF161098">
    <property type="entry name" value="MetI-like"/>
    <property type="match status" value="1"/>
</dbReference>
<feature type="transmembrane region" description="Helical" evidence="7">
    <location>
        <begin position="196"/>
        <end position="219"/>
    </location>
</feature>
<evidence type="ECO:0000256" key="4">
    <source>
        <dbReference type="ARBA" id="ARBA00022692"/>
    </source>
</evidence>
<dbReference type="Pfam" id="PF00528">
    <property type="entry name" value="BPD_transp_1"/>
    <property type="match status" value="1"/>
</dbReference>
<evidence type="ECO:0000256" key="3">
    <source>
        <dbReference type="ARBA" id="ARBA00022475"/>
    </source>
</evidence>
<dbReference type="CDD" id="cd06261">
    <property type="entry name" value="TM_PBP2"/>
    <property type="match status" value="1"/>
</dbReference>
<proteinExistence type="inferred from homology"/>
<evidence type="ECO:0000256" key="7">
    <source>
        <dbReference type="RuleBase" id="RU363032"/>
    </source>
</evidence>
<evidence type="ECO:0000313" key="9">
    <source>
        <dbReference type="EMBL" id="PSN83315.1"/>
    </source>
</evidence>
<dbReference type="GO" id="GO:0055085">
    <property type="term" value="P:transmembrane transport"/>
    <property type="evidence" value="ECO:0007669"/>
    <property type="project" value="InterPro"/>
</dbReference>
<feature type="transmembrane region" description="Helical" evidence="7">
    <location>
        <begin position="78"/>
        <end position="106"/>
    </location>
</feature>
<reference evidence="9 10" key="1">
    <citation type="submission" date="2017-04" db="EMBL/GenBank/DDBJ databases">
        <title>Novel microbial lineages endemic to geothermal iron-oxide mats fill important gaps in the evolutionary history of Archaea.</title>
        <authorList>
            <person name="Jay Z.J."/>
            <person name="Beam J.P."/>
            <person name="Dlakic M."/>
            <person name="Rusch D.B."/>
            <person name="Kozubal M.A."/>
            <person name="Inskeep W.P."/>
        </authorList>
    </citation>
    <scope>NUCLEOTIDE SEQUENCE [LARGE SCALE GENOMIC DNA]</scope>
    <source>
        <strain evidence="9">OSP_D</strain>
    </source>
</reference>
<dbReference type="EMBL" id="NEXC01000028">
    <property type="protein sequence ID" value="PSN83315.1"/>
    <property type="molecule type" value="Genomic_DNA"/>
</dbReference>
<feature type="transmembrane region" description="Helical" evidence="7">
    <location>
        <begin position="16"/>
        <end position="37"/>
    </location>
</feature>
<keyword evidence="3" id="KW-1003">Cell membrane</keyword>
<evidence type="ECO:0000256" key="5">
    <source>
        <dbReference type="ARBA" id="ARBA00022989"/>
    </source>
</evidence>
<dbReference type="Proteomes" id="UP000240880">
    <property type="component" value="Unassembled WGS sequence"/>
</dbReference>
<dbReference type="InterPro" id="IPR035906">
    <property type="entry name" value="MetI-like_sf"/>
</dbReference>
<dbReference type="Pfam" id="PF12911">
    <property type="entry name" value="OppC_N"/>
    <property type="match status" value="1"/>
</dbReference>
<accession>A0A2R6AAI2</accession>
<dbReference type="Gene3D" id="1.10.3720.10">
    <property type="entry name" value="MetI-like"/>
    <property type="match status" value="1"/>
</dbReference>
<evidence type="ECO:0000256" key="1">
    <source>
        <dbReference type="ARBA" id="ARBA00004651"/>
    </source>
</evidence>
<keyword evidence="5 7" id="KW-1133">Transmembrane helix</keyword>
<name>A0A2R6AAI2_9ARCH</name>
<dbReference type="InterPro" id="IPR000515">
    <property type="entry name" value="MetI-like"/>
</dbReference>
<keyword evidence="6 7" id="KW-0472">Membrane</keyword>
<sequence length="287" mass="30508">MSARAVWKTYTSNKKGVVGLAILVFLAIIAIFAPYIAPYNPNAIDPNAILQPPSPKHIFGTNELGQDIFSLVIWGSRISLLVGFLATAVAMVVGTLVGIAAGYTGGLVDEALMRVTDFFLVVPAVVLAIVVAAVLSSSLLNVILIIGLLSWPSTARVVRSQTLVIKQLPFVEASKAAGASSFYIMRRHIFPNVMPLVYANTALTIANAIFTQAALVFLGVGDVRDISWGQILHFAYSSGAITAGYYWYAIPPGAMIVVAVLGFALTGYALDEVFNPKLKEGVVFAST</sequence>
<keyword evidence="4 7" id="KW-0812">Transmembrane</keyword>
<evidence type="ECO:0000256" key="2">
    <source>
        <dbReference type="ARBA" id="ARBA00022448"/>
    </source>
</evidence>
<dbReference type="InterPro" id="IPR050366">
    <property type="entry name" value="BP-dependent_transpt_permease"/>
</dbReference>
<dbReference type="GO" id="GO:0005886">
    <property type="term" value="C:plasma membrane"/>
    <property type="evidence" value="ECO:0007669"/>
    <property type="project" value="UniProtKB-SubCell"/>
</dbReference>
<comment type="caution">
    <text evidence="9">The sequence shown here is derived from an EMBL/GenBank/DDBJ whole genome shotgun (WGS) entry which is preliminary data.</text>
</comment>
<keyword evidence="2 7" id="KW-0813">Transport</keyword>